<dbReference type="EMBL" id="FOFX01000013">
    <property type="protein sequence ID" value="SEP97002.1"/>
    <property type="molecule type" value="Genomic_DNA"/>
</dbReference>
<dbReference type="AlphaFoldDB" id="A0A1H9C779"/>
<dbReference type="STRING" id="44577.ATY38_01635"/>
<feature type="domain" description="Ice-binding protein C-terminal" evidence="1">
    <location>
        <begin position="221"/>
        <end position="246"/>
    </location>
</feature>
<protein>
    <submittedName>
        <fullName evidence="2">PEP-CTERM protein-sorting domain-containing protein</fullName>
    </submittedName>
</protein>
<gene>
    <name evidence="2" type="ORF">SAMN05421510_101317</name>
</gene>
<dbReference type="Gene3D" id="2.60.120.560">
    <property type="entry name" value="Exo-inulinase, domain 1"/>
    <property type="match status" value="1"/>
</dbReference>
<accession>A0A1H9C779</accession>
<dbReference type="Pfam" id="PF07589">
    <property type="entry name" value="PEP-CTERM"/>
    <property type="match status" value="1"/>
</dbReference>
<proteinExistence type="predicted"/>
<dbReference type="InterPro" id="IPR013424">
    <property type="entry name" value="Ice-binding_C"/>
</dbReference>
<reference evidence="2 3" key="1">
    <citation type="submission" date="2016-10" db="EMBL/GenBank/DDBJ databases">
        <authorList>
            <person name="de Groot N.N."/>
        </authorList>
    </citation>
    <scope>NUCLEOTIDE SEQUENCE [LARGE SCALE GENOMIC DNA]</scope>
    <source>
        <strain evidence="2 3">Nm9</strain>
    </source>
</reference>
<sequence>MKAFKVNLMSALLGGLIFVSGYPVHAVTLFSDDFSGANLGSIWEVQKGFATMDNGWVRTQGSTPGSRDAYIMTHEGDSTWANYEITTRFNPLGGGDDWYNGQIVFRVQNMDGWVDGTYYRLWINTPSWGDDAGRNTVSLLKHTPENGFGFEIIDTYHVAPGVLNDNDNTVQVRAIDGDFDVTINGMLGGHFHDDNPILTGGIALGSVWESTTRYDYVNVTAVPEPETYAMLLAGLGIIGFMSLRRKESAI</sequence>
<evidence type="ECO:0000313" key="3">
    <source>
        <dbReference type="Proteomes" id="UP000181998"/>
    </source>
</evidence>
<dbReference type="RefSeq" id="WP_256216428.1">
    <property type="nucleotide sequence ID" value="NZ_FOFX01000013.1"/>
</dbReference>
<organism evidence="2 3">
    <name type="scientific">Nitrosomonas ureae</name>
    <dbReference type="NCBI Taxonomy" id="44577"/>
    <lineage>
        <taxon>Bacteria</taxon>
        <taxon>Pseudomonadati</taxon>
        <taxon>Pseudomonadota</taxon>
        <taxon>Betaproteobacteria</taxon>
        <taxon>Nitrosomonadales</taxon>
        <taxon>Nitrosomonadaceae</taxon>
        <taxon>Nitrosomonas</taxon>
    </lineage>
</organism>
<dbReference type="NCBIfam" id="TIGR02595">
    <property type="entry name" value="PEP_CTERM"/>
    <property type="match status" value="1"/>
</dbReference>
<evidence type="ECO:0000313" key="2">
    <source>
        <dbReference type="EMBL" id="SEP97002.1"/>
    </source>
</evidence>
<name>A0A1H9C779_9PROT</name>
<evidence type="ECO:0000259" key="1">
    <source>
        <dbReference type="Pfam" id="PF07589"/>
    </source>
</evidence>
<dbReference type="Proteomes" id="UP000181998">
    <property type="component" value="Unassembled WGS sequence"/>
</dbReference>